<dbReference type="RefSeq" id="WP_342373416.1">
    <property type="nucleotide sequence ID" value="NZ_CP115965.1"/>
</dbReference>
<sequence length="203" mass="23470">MTLVLHRFSVKPHHLDTWRAAWPEEVALRRRHGFVWHRAFVETHAEPKVTWLYSHDDPAAGEASLAADPEHVELAEHLRPHVFRNVLVRPVRAEILTEGVTDRLAIMRRYAITGSWAEFLAIWRRIVAVRERHGFGCLFAVADEPANLFTWAFDVAGTWEEFPAAQRPYYRDPARVELRGVFDYMADYQITPAEQLPLPAPIT</sequence>
<keyword evidence="2" id="KW-1185">Reference proteome</keyword>
<reference evidence="1 2" key="1">
    <citation type="journal article" date="2023" name="Environ Microbiome">
        <title>A coral-associated actinobacterium mitigates coral bleaching under heat stress.</title>
        <authorList>
            <person name="Li J."/>
            <person name="Zou Y."/>
            <person name="Li Q."/>
            <person name="Zhang J."/>
            <person name="Bourne D.G."/>
            <person name="Lyu Y."/>
            <person name="Liu C."/>
            <person name="Zhang S."/>
        </authorList>
    </citation>
    <scope>NUCLEOTIDE SEQUENCE [LARGE SCALE GENOMIC DNA]</scope>
    <source>
        <strain evidence="1 2">SCSIO 13291</strain>
    </source>
</reference>
<dbReference type="Gene3D" id="3.30.70.100">
    <property type="match status" value="1"/>
</dbReference>
<dbReference type="EMBL" id="CP115965">
    <property type="protein sequence ID" value="WZW99972.1"/>
    <property type="molecule type" value="Genomic_DNA"/>
</dbReference>
<evidence type="ECO:0000313" key="1">
    <source>
        <dbReference type="EMBL" id="WZW99972.1"/>
    </source>
</evidence>
<dbReference type="Proteomes" id="UP001434337">
    <property type="component" value="Chromosome"/>
</dbReference>
<accession>A0ABZ3CD87</accession>
<proteinExistence type="predicted"/>
<organism evidence="1 2">
    <name type="scientific">Propioniciclava soli</name>
    <dbReference type="NCBI Taxonomy" id="2775081"/>
    <lineage>
        <taxon>Bacteria</taxon>
        <taxon>Bacillati</taxon>
        <taxon>Actinomycetota</taxon>
        <taxon>Actinomycetes</taxon>
        <taxon>Propionibacteriales</taxon>
        <taxon>Propionibacteriaceae</taxon>
        <taxon>Propioniciclava</taxon>
    </lineage>
</organism>
<gene>
    <name evidence="1" type="ORF">PCC79_07245</name>
</gene>
<name>A0ABZ3CD87_9ACTN</name>
<evidence type="ECO:0000313" key="2">
    <source>
        <dbReference type="Proteomes" id="UP001434337"/>
    </source>
</evidence>
<protein>
    <recommendedName>
        <fullName evidence="3">NIPSNAP family containing protein</fullName>
    </recommendedName>
</protein>
<dbReference type="InterPro" id="IPR011008">
    <property type="entry name" value="Dimeric_a/b-barrel"/>
</dbReference>
<dbReference type="SUPFAM" id="SSF54909">
    <property type="entry name" value="Dimeric alpha+beta barrel"/>
    <property type="match status" value="1"/>
</dbReference>
<evidence type="ECO:0008006" key="3">
    <source>
        <dbReference type="Google" id="ProtNLM"/>
    </source>
</evidence>